<dbReference type="NCBIfam" id="NF003739">
    <property type="entry name" value="PRK05335.1"/>
    <property type="match status" value="1"/>
</dbReference>
<dbReference type="InterPro" id="IPR002218">
    <property type="entry name" value="MnmG-rel"/>
</dbReference>
<evidence type="ECO:0000256" key="8">
    <source>
        <dbReference type="ARBA" id="ARBA00022857"/>
    </source>
</evidence>
<keyword evidence="7 10" id="KW-0274">FAD</keyword>
<dbReference type="EC" id="2.1.1.74" evidence="10"/>
<evidence type="ECO:0000259" key="11">
    <source>
        <dbReference type="Pfam" id="PF01134"/>
    </source>
</evidence>
<dbReference type="NCBIfam" id="TIGR00137">
    <property type="entry name" value="gid_trmFO"/>
    <property type="match status" value="1"/>
</dbReference>
<comment type="subcellular location">
    <subcellularLocation>
        <location evidence="10">Cytoplasm</location>
    </subcellularLocation>
</comment>
<evidence type="ECO:0000256" key="5">
    <source>
        <dbReference type="ARBA" id="ARBA00022679"/>
    </source>
</evidence>
<comment type="catalytic activity">
    <reaction evidence="10">
        <text>uridine(54) in tRNA + (6R)-5,10-methylene-5,6,7,8-tetrahydrofolate + NADPH + H(+) = 5-methyluridine(54) in tRNA + (6S)-5,6,7,8-tetrahydrofolate + NADP(+)</text>
        <dbReference type="Rhea" id="RHEA:62372"/>
        <dbReference type="Rhea" id="RHEA-COMP:10167"/>
        <dbReference type="Rhea" id="RHEA-COMP:10193"/>
        <dbReference type="ChEBI" id="CHEBI:15378"/>
        <dbReference type="ChEBI" id="CHEBI:15636"/>
        <dbReference type="ChEBI" id="CHEBI:57453"/>
        <dbReference type="ChEBI" id="CHEBI:57783"/>
        <dbReference type="ChEBI" id="CHEBI:58349"/>
        <dbReference type="ChEBI" id="CHEBI:65315"/>
        <dbReference type="ChEBI" id="CHEBI:74447"/>
        <dbReference type="EC" id="2.1.1.74"/>
    </reaction>
</comment>
<dbReference type="PROSITE" id="PS01281">
    <property type="entry name" value="GIDA_2"/>
    <property type="match status" value="1"/>
</dbReference>
<accession>D7CLY9</accession>
<evidence type="ECO:0000256" key="4">
    <source>
        <dbReference type="ARBA" id="ARBA00022630"/>
    </source>
</evidence>
<keyword evidence="8 10" id="KW-0521">NADP</keyword>
<dbReference type="InterPro" id="IPR036188">
    <property type="entry name" value="FAD/NAD-bd_sf"/>
</dbReference>
<reference evidence="13" key="1">
    <citation type="journal article" date="2010" name="Stand. Genomic Sci.">
        <title>Complete genome sequence of Syntrophothermus lipocalidus type strain (TGB-C1T).</title>
        <authorList>
            <consortium name="US DOE Joint Genome Institute (JGI-PGF)"/>
            <person name="Djao O."/>
            <person name="Zhang X."/>
            <person name="Lucas S."/>
            <person name="Lapidus A."/>
            <person name="Glavina Del Rio T."/>
            <person name="Nolan M."/>
            <person name="Tice H."/>
            <person name="Cheng J."/>
            <person name="Han C."/>
            <person name="Tapia R."/>
            <person name="Goodwin L."/>
            <person name="Pitluck S."/>
            <person name="Liolios K."/>
            <person name="Ivanova N."/>
            <person name="Mavromatis K."/>
            <person name="Mikhailova N."/>
            <person name="Ovchinnikova G."/>
            <person name="Pati A."/>
            <person name="Brambilla E."/>
            <person name="Chen A."/>
            <person name="Palaniappan K."/>
            <person name="Land M."/>
            <person name="Hauser L."/>
            <person name="Chang Y."/>
            <person name="Jeffries C."/>
            <person name="Rohde M."/>
            <person name="Sikorski J."/>
            <person name="Spring S."/>
            <person name="Goker M."/>
            <person name="Detter J."/>
            <person name="Woyke T."/>
            <person name="Bristow J."/>
            <person name="Eisen J."/>
            <person name="Markowitz V."/>
            <person name="Hugenholtz P."/>
            <person name="Kyrpides N."/>
            <person name="Klenk H."/>
        </authorList>
    </citation>
    <scope>NUCLEOTIDE SEQUENCE [LARGE SCALE GENOMIC DNA]</scope>
    <source>
        <strain evidence="13">DSM 12680 / TGB-C1</strain>
    </source>
</reference>
<dbReference type="PANTHER" id="PTHR11806">
    <property type="entry name" value="GLUCOSE INHIBITED DIVISION PROTEIN A"/>
    <property type="match status" value="1"/>
</dbReference>
<keyword evidence="6 10" id="KW-0819">tRNA processing</keyword>
<dbReference type="PANTHER" id="PTHR11806:SF2">
    <property type="entry name" value="METHYLENETETRAHYDROFOLATE--TRNA-(URACIL-5-)-METHYLTRANSFERASE TRMFO"/>
    <property type="match status" value="1"/>
</dbReference>
<evidence type="ECO:0000313" key="12">
    <source>
        <dbReference type="EMBL" id="ADI01724.1"/>
    </source>
</evidence>
<keyword evidence="2 10" id="KW-0963">Cytoplasm</keyword>
<evidence type="ECO:0000256" key="2">
    <source>
        <dbReference type="ARBA" id="ARBA00022490"/>
    </source>
</evidence>
<gene>
    <name evidence="10" type="primary">trmFO</name>
    <name evidence="12" type="ordered locus">Slip_0945</name>
</gene>
<dbReference type="eggNOG" id="COG1206">
    <property type="taxonomic scope" value="Bacteria"/>
</dbReference>
<dbReference type="AlphaFoldDB" id="D7CLY9"/>
<feature type="binding site" evidence="10">
    <location>
        <begin position="11"/>
        <end position="16"/>
    </location>
    <ligand>
        <name>FAD</name>
        <dbReference type="ChEBI" id="CHEBI:57692"/>
    </ligand>
</feature>
<keyword evidence="9 10" id="KW-0520">NAD</keyword>
<dbReference type="InterPro" id="IPR004417">
    <property type="entry name" value="TrmFO"/>
</dbReference>
<dbReference type="PROSITE" id="PS51257">
    <property type="entry name" value="PROKAR_LIPOPROTEIN"/>
    <property type="match status" value="1"/>
</dbReference>
<dbReference type="Gene3D" id="3.50.50.60">
    <property type="entry name" value="FAD/NAD(P)-binding domain"/>
    <property type="match status" value="2"/>
</dbReference>
<feature type="domain" description="MnmG N-terminal" evidence="11">
    <location>
        <begin position="7"/>
        <end position="368"/>
    </location>
</feature>
<evidence type="ECO:0000256" key="10">
    <source>
        <dbReference type="HAMAP-Rule" id="MF_01037"/>
    </source>
</evidence>
<dbReference type="EMBL" id="CP002048">
    <property type="protein sequence ID" value="ADI01724.1"/>
    <property type="molecule type" value="Genomic_DNA"/>
</dbReference>
<dbReference type="FunFam" id="3.50.50.60:FF:000035">
    <property type="entry name" value="Methylenetetrahydrofolate--tRNA-(uracil-5-)-methyltransferase TrmFO"/>
    <property type="match status" value="1"/>
</dbReference>
<keyword evidence="3 10" id="KW-0489">Methyltransferase</keyword>
<comment type="function">
    <text evidence="10">Catalyzes the folate-dependent formation of 5-methyl-uridine at position 54 (M-5-U54) in all tRNAs.</text>
</comment>
<dbReference type="STRING" id="643648.Slip_0945"/>
<dbReference type="InterPro" id="IPR040131">
    <property type="entry name" value="MnmG_N"/>
</dbReference>
<dbReference type="GO" id="GO:0002098">
    <property type="term" value="P:tRNA wobble uridine modification"/>
    <property type="evidence" value="ECO:0007669"/>
    <property type="project" value="TreeGrafter"/>
</dbReference>
<reference evidence="12 13" key="2">
    <citation type="journal article" date="2010" name="Stand. Genomic Sci.">
        <title>Complete genome sequence of Syntrophothermus lipocalidus type strain (TGB-C1).</title>
        <authorList>
            <person name="Djao O.D."/>
            <person name="Zhang X."/>
            <person name="Lucas S."/>
            <person name="Lapidus A."/>
            <person name="Del Rio T.G."/>
            <person name="Nolan M."/>
            <person name="Tice H."/>
            <person name="Cheng J.F."/>
            <person name="Han C."/>
            <person name="Tapia R."/>
            <person name="Goodwin L."/>
            <person name="Pitluck S."/>
            <person name="Liolios K."/>
            <person name="Ivanova N."/>
            <person name="Mavromatis K."/>
            <person name="Mikhailova N."/>
            <person name="Ovchinnikova G."/>
            <person name="Pati A."/>
            <person name="Brambilla E."/>
            <person name="Chen A."/>
            <person name="Palaniappan K."/>
            <person name="Land M."/>
            <person name="Hauser L."/>
            <person name="Chang Y.J."/>
            <person name="Jeffries C.D."/>
            <person name="Rohde M."/>
            <person name="Sikorski J."/>
            <person name="Spring S."/>
            <person name="Goker M."/>
            <person name="Detter J.C."/>
            <person name="Woyke T."/>
            <person name="Bristow J."/>
            <person name="Eisen J.A."/>
            <person name="Markowitz V."/>
            <person name="Hugenholtz P."/>
            <person name="Kyrpides N.C."/>
            <person name="Klenk H.P."/>
        </authorList>
    </citation>
    <scope>NUCLEOTIDE SEQUENCE [LARGE SCALE GENOMIC DNA]</scope>
    <source>
        <strain evidence="13">DSM 12680 / TGB-C1</strain>
    </source>
</reference>
<dbReference type="GO" id="GO:0050660">
    <property type="term" value="F:flavin adenine dinucleotide binding"/>
    <property type="evidence" value="ECO:0007669"/>
    <property type="project" value="UniProtKB-UniRule"/>
</dbReference>
<comment type="catalytic activity">
    <reaction evidence="10">
        <text>uridine(54) in tRNA + (6R)-5,10-methylene-5,6,7,8-tetrahydrofolate + NADH + H(+) = 5-methyluridine(54) in tRNA + (6S)-5,6,7,8-tetrahydrofolate + NAD(+)</text>
        <dbReference type="Rhea" id="RHEA:16873"/>
        <dbReference type="Rhea" id="RHEA-COMP:10167"/>
        <dbReference type="Rhea" id="RHEA-COMP:10193"/>
        <dbReference type="ChEBI" id="CHEBI:15378"/>
        <dbReference type="ChEBI" id="CHEBI:15636"/>
        <dbReference type="ChEBI" id="CHEBI:57453"/>
        <dbReference type="ChEBI" id="CHEBI:57540"/>
        <dbReference type="ChEBI" id="CHEBI:57945"/>
        <dbReference type="ChEBI" id="CHEBI:65315"/>
        <dbReference type="ChEBI" id="CHEBI:74447"/>
        <dbReference type="EC" id="2.1.1.74"/>
    </reaction>
</comment>
<organism evidence="12 13">
    <name type="scientific">Syntrophothermus lipocalidus (strain DSM 12680 / TGB-C1)</name>
    <dbReference type="NCBI Taxonomy" id="643648"/>
    <lineage>
        <taxon>Bacteria</taxon>
        <taxon>Bacillati</taxon>
        <taxon>Bacillota</taxon>
        <taxon>Clostridia</taxon>
        <taxon>Eubacteriales</taxon>
        <taxon>Syntrophomonadaceae</taxon>
        <taxon>Syntrophothermus</taxon>
    </lineage>
</organism>
<evidence type="ECO:0000256" key="9">
    <source>
        <dbReference type="ARBA" id="ARBA00023027"/>
    </source>
</evidence>
<comment type="similarity">
    <text evidence="10">Belongs to the MnmG family. TrmFO subfamily.</text>
</comment>
<dbReference type="GO" id="GO:0047151">
    <property type="term" value="F:tRNA (uracil(54)-C5)-methyltransferase activity, 5,10-methylenetetrahydrofolate-dependent"/>
    <property type="evidence" value="ECO:0007669"/>
    <property type="project" value="UniProtKB-UniRule"/>
</dbReference>
<keyword evidence="5 10" id="KW-0808">Transferase</keyword>
<dbReference type="Proteomes" id="UP000000378">
    <property type="component" value="Chromosome"/>
</dbReference>
<dbReference type="PRINTS" id="PR00411">
    <property type="entry name" value="PNDRDTASEI"/>
</dbReference>
<evidence type="ECO:0000256" key="1">
    <source>
        <dbReference type="ARBA" id="ARBA00001974"/>
    </source>
</evidence>
<proteinExistence type="inferred from homology"/>
<protein>
    <recommendedName>
        <fullName evidence="10">Methylenetetrahydrofolate--tRNA-(uracil-5-)-methyltransferase TrmFO</fullName>
        <ecNumber evidence="10">2.1.1.74</ecNumber>
    </recommendedName>
    <alternativeName>
        <fullName evidence="10">Folate-dependent tRNA (uracil-5-)-methyltransferase</fullName>
    </alternativeName>
    <alternativeName>
        <fullName evidence="10">Folate-dependent tRNA(M-5-U54)-methyltransferase</fullName>
    </alternativeName>
</protein>
<keyword evidence="13" id="KW-1185">Reference proteome</keyword>
<dbReference type="SUPFAM" id="SSF51905">
    <property type="entry name" value="FAD/NAD(P)-binding domain"/>
    <property type="match status" value="1"/>
</dbReference>
<dbReference type="GO" id="GO:0030488">
    <property type="term" value="P:tRNA methylation"/>
    <property type="evidence" value="ECO:0007669"/>
    <property type="project" value="TreeGrafter"/>
</dbReference>
<dbReference type="GO" id="GO:0005829">
    <property type="term" value="C:cytosol"/>
    <property type="evidence" value="ECO:0007669"/>
    <property type="project" value="TreeGrafter"/>
</dbReference>
<comment type="cofactor">
    <cofactor evidence="1 10">
        <name>FAD</name>
        <dbReference type="ChEBI" id="CHEBI:57692"/>
    </cofactor>
</comment>
<dbReference type="HOGENOM" id="CLU_033057_1_0_9"/>
<keyword evidence="4 10" id="KW-0285">Flavoprotein</keyword>
<dbReference type="InterPro" id="IPR020595">
    <property type="entry name" value="MnmG-rel_CS"/>
</dbReference>
<sequence length="439" mass="48509">MTRTEEVMVVGGGLAGCEAAYRIAESGIRVRLCEMRPVRMTPAHQTGYLAELVCSNSLKSEDPATAQGLLKAEMRLLGSLLLDCAEDCRVPAGSALAVERELFAAKVTGIIRSHPLIRVEEREITCIPEEGITIIATGPLTSDRLAAWIRDVTGEDNLYFYDAVAPVVTADSLDFSKIFRGSRYGKGGDDYLNCPLTEEEYRRFYRALVEADVHEGHPVDKGLFFEGCMPIEVIARRGEAALCFGPMRPVGLESGDGKRVHAVVQLRQENREGTLYSLVGFQTRLRFKEQERVFRLIPGLEKAEFVRYGVMHRNTYINSPRLLEPTLAFTPKDGVFFAGQITGCEGYMESAATGILAGLNAVRLAAGKPLLVLPRTTMIGALCHHITSASGDRFQPMNANFGLLPPLEEKVKGRRERYLAYSKRSLRSLQEFVDKAELG</sequence>
<dbReference type="Pfam" id="PF01134">
    <property type="entry name" value="GIDA"/>
    <property type="match status" value="1"/>
</dbReference>
<evidence type="ECO:0000256" key="6">
    <source>
        <dbReference type="ARBA" id="ARBA00022694"/>
    </source>
</evidence>
<evidence type="ECO:0000256" key="3">
    <source>
        <dbReference type="ARBA" id="ARBA00022603"/>
    </source>
</evidence>
<dbReference type="KEGG" id="slp:Slip_0945"/>
<evidence type="ECO:0000313" key="13">
    <source>
        <dbReference type="Proteomes" id="UP000000378"/>
    </source>
</evidence>
<dbReference type="HAMAP" id="MF_01037">
    <property type="entry name" value="TrmFO"/>
    <property type="match status" value="1"/>
</dbReference>
<evidence type="ECO:0000256" key="7">
    <source>
        <dbReference type="ARBA" id="ARBA00022827"/>
    </source>
</evidence>
<name>D7CLY9_SYNLT</name>